<feature type="region of interest" description="Disordered" evidence="1">
    <location>
        <begin position="253"/>
        <end position="281"/>
    </location>
</feature>
<gene>
    <name evidence="2" type="ORF">E2562_017162</name>
</gene>
<protein>
    <submittedName>
        <fullName evidence="2">Uncharacterized protein</fullName>
    </submittedName>
</protein>
<evidence type="ECO:0000256" key="1">
    <source>
        <dbReference type="SAM" id="MobiDB-lite"/>
    </source>
</evidence>
<feature type="region of interest" description="Disordered" evidence="1">
    <location>
        <begin position="315"/>
        <end position="343"/>
    </location>
</feature>
<feature type="region of interest" description="Disordered" evidence="1">
    <location>
        <begin position="1"/>
        <end position="194"/>
    </location>
</feature>
<proteinExistence type="predicted"/>
<feature type="compositionally biased region" description="Polar residues" evidence="1">
    <location>
        <begin position="317"/>
        <end position="327"/>
    </location>
</feature>
<dbReference type="EMBL" id="SPHZ02000003">
    <property type="protein sequence ID" value="KAF0925551.1"/>
    <property type="molecule type" value="Genomic_DNA"/>
</dbReference>
<comment type="caution">
    <text evidence="2">The sequence shown here is derived from an EMBL/GenBank/DDBJ whole genome shotgun (WGS) entry which is preliminary data.</text>
</comment>
<feature type="compositionally biased region" description="Basic residues" evidence="1">
    <location>
        <begin position="257"/>
        <end position="267"/>
    </location>
</feature>
<feature type="compositionally biased region" description="Basic and acidic residues" evidence="1">
    <location>
        <begin position="134"/>
        <end position="146"/>
    </location>
</feature>
<organism evidence="2 3">
    <name type="scientific">Oryza meyeriana var. granulata</name>
    <dbReference type="NCBI Taxonomy" id="110450"/>
    <lineage>
        <taxon>Eukaryota</taxon>
        <taxon>Viridiplantae</taxon>
        <taxon>Streptophyta</taxon>
        <taxon>Embryophyta</taxon>
        <taxon>Tracheophyta</taxon>
        <taxon>Spermatophyta</taxon>
        <taxon>Magnoliopsida</taxon>
        <taxon>Liliopsida</taxon>
        <taxon>Poales</taxon>
        <taxon>Poaceae</taxon>
        <taxon>BOP clade</taxon>
        <taxon>Oryzoideae</taxon>
        <taxon>Oryzeae</taxon>
        <taxon>Oryzinae</taxon>
        <taxon>Oryza</taxon>
        <taxon>Oryza meyeriana</taxon>
    </lineage>
</organism>
<feature type="compositionally biased region" description="Acidic residues" evidence="1">
    <location>
        <begin position="14"/>
        <end position="24"/>
    </location>
</feature>
<keyword evidence="3" id="KW-1185">Reference proteome</keyword>
<sequence length="377" mass="41991">MAPPLPLFDLNEPPPEEEEEDIADDAATACEESRSPLEVDGGMADGSTARGPPSPPAPEDDCTGGLSETSQAEVATLTTPCSHADDGVDMHGMGPVHASRHGGRASPPRTSLPDFHDTASPSHMPRRHNPTSVPRDDHSTFRRLDDYGADSGSSHGGSRGAGSPPARHNERSMRSHPYAMHGAQVTPQMNRRRWRPKRQGYNAHDPRQQVNNYQDQRQVYNNGQDQRQQANNGRDQRQQMYNNGQHQRQQVYNNGQHQRRQGHHGHRRPGDYRSGQGQHRGYAAPNRQEQYQGYYSGRPSAGQYAGGESYVGRQVPAKQQQPSTGAGYQQHREPSRGQQRHVKPYNPMKTLDFHLGPSFRSIQPIRVGCLMSTWLQC</sequence>
<dbReference type="OrthoDB" id="10665860at2759"/>
<name>A0A6G1ELI1_9ORYZ</name>
<feature type="compositionally biased region" description="Polar residues" evidence="1">
    <location>
        <begin position="66"/>
        <end position="81"/>
    </location>
</feature>
<dbReference type="Proteomes" id="UP000479710">
    <property type="component" value="Unassembled WGS sequence"/>
</dbReference>
<reference evidence="2 3" key="1">
    <citation type="submission" date="2019-11" db="EMBL/GenBank/DDBJ databases">
        <title>Whole genome sequence of Oryza granulata.</title>
        <authorList>
            <person name="Li W."/>
        </authorList>
    </citation>
    <scope>NUCLEOTIDE SEQUENCE [LARGE SCALE GENOMIC DNA]</scope>
    <source>
        <strain evidence="3">cv. Menghai</strain>
        <tissue evidence="2">Leaf</tissue>
    </source>
</reference>
<dbReference type="AlphaFoldDB" id="A0A6G1ELI1"/>
<accession>A0A6G1ELI1</accession>
<evidence type="ECO:0000313" key="2">
    <source>
        <dbReference type="EMBL" id="KAF0925551.1"/>
    </source>
</evidence>
<evidence type="ECO:0000313" key="3">
    <source>
        <dbReference type="Proteomes" id="UP000479710"/>
    </source>
</evidence>